<feature type="region of interest" description="Disordered" evidence="2">
    <location>
        <begin position="472"/>
        <end position="499"/>
    </location>
</feature>
<keyword evidence="5" id="KW-1185">Reference proteome</keyword>
<feature type="region of interest" description="Disordered" evidence="2">
    <location>
        <begin position="1"/>
        <end position="24"/>
    </location>
</feature>
<dbReference type="Pfam" id="PF12937">
    <property type="entry name" value="F-box-like"/>
    <property type="match status" value="1"/>
</dbReference>
<evidence type="ECO:0000313" key="5">
    <source>
        <dbReference type="Proteomes" id="UP001465976"/>
    </source>
</evidence>
<feature type="non-terminal residue" evidence="4">
    <location>
        <position position="644"/>
    </location>
</feature>
<proteinExistence type="predicted"/>
<accession>A0ABR3EKA8</accession>
<feature type="domain" description="F-box" evidence="3">
    <location>
        <begin position="58"/>
        <end position="113"/>
    </location>
</feature>
<dbReference type="Proteomes" id="UP001465976">
    <property type="component" value="Unassembled WGS sequence"/>
</dbReference>
<protein>
    <recommendedName>
        <fullName evidence="3">F-box domain-containing protein</fullName>
    </recommendedName>
</protein>
<gene>
    <name evidence="4" type="ORF">V5O48_018757</name>
</gene>
<evidence type="ECO:0000259" key="3">
    <source>
        <dbReference type="Pfam" id="PF12937"/>
    </source>
</evidence>
<comment type="caution">
    <text evidence="4">The sequence shown here is derived from an EMBL/GenBank/DDBJ whole genome shotgun (WGS) entry which is preliminary data.</text>
</comment>
<organism evidence="4 5">
    <name type="scientific">Marasmius crinis-equi</name>
    <dbReference type="NCBI Taxonomy" id="585013"/>
    <lineage>
        <taxon>Eukaryota</taxon>
        <taxon>Fungi</taxon>
        <taxon>Dikarya</taxon>
        <taxon>Basidiomycota</taxon>
        <taxon>Agaricomycotina</taxon>
        <taxon>Agaricomycetes</taxon>
        <taxon>Agaricomycetidae</taxon>
        <taxon>Agaricales</taxon>
        <taxon>Marasmiineae</taxon>
        <taxon>Marasmiaceae</taxon>
        <taxon>Marasmius</taxon>
    </lineage>
</organism>
<dbReference type="Gene3D" id="3.80.10.10">
    <property type="entry name" value="Ribonuclease Inhibitor"/>
    <property type="match status" value="1"/>
</dbReference>
<evidence type="ECO:0000256" key="2">
    <source>
        <dbReference type="SAM" id="MobiDB-lite"/>
    </source>
</evidence>
<keyword evidence="1" id="KW-0175">Coiled coil</keyword>
<sequence>MSQPDRLLKEPQIPPPQSNDDPQVKLIDERIGRAEEEVRHAAEELRKLKSERNILAPISRLPTEIMSIILGYCISHRSTGWPYKITWLSATHVCRQWRSVALNSASIWSHIDFSRPELAREMIERSRAAPLDVVATHPVLISRVFEVLKEAISNVGRLRTLVLHATHYMPDQAGMFANLDEPAPLLQTLDITGRSLVTFPDNPFAGETPALRKLKITGFHFPWATSLLKNLTTLILQDPHEEPLVNHCGRCPTTKQLVEALQQMTELETLELSNSLPLHTSAKPVPRYVVELPKLRRLRLVGTLRNCNELLQNITFPASAAVHLTCKSFLIPSPGDQYAIALFNTLSQIYSASDDSEAFFKSLYIDTRFPPLSVKASVHSEIPEPPIWHDLETHACVSPFHLHVDLFEFTGPLKAAFRAAVQALPLGQLETLHLGLSADEICSVKDMIDLFGELGKVKTVALTQRNMSPFVEALGSSTDDSDYRSDEEPSSPSSKEKNLNLKFPSLGTIQLNEADFGEDPSAMDALIEVLEFRAEHGKPIKSLVLRECIQFYASGFEKLSNAVSVDWDEEERGRSEGEDGASSDEYDEEEAYADPDDFGYWNVEPLGFIPSHYPHSYSISAYEEPELLYEESLDGIIPVDFDDL</sequence>
<dbReference type="InterPro" id="IPR032675">
    <property type="entry name" value="LRR_dom_sf"/>
</dbReference>
<dbReference type="Gene3D" id="1.20.1280.50">
    <property type="match status" value="1"/>
</dbReference>
<evidence type="ECO:0000256" key="1">
    <source>
        <dbReference type="SAM" id="Coils"/>
    </source>
</evidence>
<dbReference type="EMBL" id="JBAHYK010003665">
    <property type="protein sequence ID" value="KAL0563314.1"/>
    <property type="molecule type" value="Genomic_DNA"/>
</dbReference>
<dbReference type="SUPFAM" id="SSF52047">
    <property type="entry name" value="RNI-like"/>
    <property type="match status" value="1"/>
</dbReference>
<feature type="region of interest" description="Disordered" evidence="2">
    <location>
        <begin position="566"/>
        <end position="591"/>
    </location>
</feature>
<dbReference type="SUPFAM" id="SSF81383">
    <property type="entry name" value="F-box domain"/>
    <property type="match status" value="1"/>
</dbReference>
<feature type="coiled-coil region" evidence="1">
    <location>
        <begin position="24"/>
        <end position="51"/>
    </location>
</feature>
<dbReference type="InterPro" id="IPR001810">
    <property type="entry name" value="F-box_dom"/>
</dbReference>
<dbReference type="InterPro" id="IPR036047">
    <property type="entry name" value="F-box-like_dom_sf"/>
</dbReference>
<reference evidence="4 5" key="1">
    <citation type="submission" date="2024-02" db="EMBL/GenBank/DDBJ databases">
        <title>A draft genome for the cacao thread blight pathogen Marasmius crinis-equi.</title>
        <authorList>
            <person name="Cohen S.P."/>
            <person name="Baruah I.K."/>
            <person name="Amoako-Attah I."/>
            <person name="Bukari Y."/>
            <person name="Meinhardt L.W."/>
            <person name="Bailey B.A."/>
        </authorList>
    </citation>
    <scope>NUCLEOTIDE SEQUENCE [LARGE SCALE GENOMIC DNA]</scope>
    <source>
        <strain evidence="4 5">GH-76</strain>
    </source>
</reference>
<feature type="compositionally biased region" description="Acidic residues" evidence="2">
    <location>
        <begin position="578"/>
        <end position="591"/>
    </location>
</feature>
<evidence type="ECO:0000313" key="4">
    <source>
        <dbReference type="EMBL" id="KAL0563314.1"/>
    </source>
</evidence>
<name>A0ABR3EKA8_9AGAR</name>